<protein>
    <recommendedName>
        <fullName evidence="4">DUF4244 domain-containing protein</fullName>
    </recommendedName>
</protein>
<proteinExistence type="predicted"/>
<keyword evidence="1" id="KW-0812">Transmembrane</keyword>
<accession>A0ABP6XFX1</accession>
<dbReference type="Pfam" id="PF14029">
    <property type="entry name" value="DUF4244"/>
    <property type="match status" value="1"/>
</dbReference>
<feature type="transmembrane region" description="Helical" evidence="1">
    <location>
        <begin position="74"/>
        <end position="92"/>
    </location>
</feature>
<evidence type="ECO:0000313" key="2">
    <source>
        <dbReference type="EMBL" id="GAA3566653.1"/>
    </source>
</evidence>
<evidence type="ECO:0000313" key="3">
    <source>
        <dbReference type="Proteomes" id="UP001500707"/>
    </source>
</evidence>
<keyword evidence="3" id="KW-1185">Reference proteome</keyword>
<evidence type="ECO:0008006" key="4">
    <source>
        <dbReference type="Google" id="ProtNLM"/>
    </source>
</evidence>
<dbReference type="Proteomes" id="UP001500707">
    <property type="component" value="Unassembled WGS sequence"/>
</dbReference>
<evidence type="ECO:0000256" key="1">
    <source>
        <dbReference type="SAM" id="Phobius"/>
    </source>
</evidence>
<keyword evidence="1" id="KW-0472">Membrane</keyword>
<comment type="caution">
    <text evidence="2">The sequence shown here is derived from an EMBL/GenBank/DDBJ whole genome shotgun (WGS) entry which is preliminary data.</text>
</comment>
<organism evidence="2 3">
    <name type="scientific">Streptomyces osmaniensis</name>
    <dbReference type="NCBI Taxonomy" id="593134"/>
    <lineage>
        <taxon>Bacteria</taxon>
        <taxon>Bacillati</taxon>
        <taxon>Actinomycetota</taxon>
        <taxon>Actinomycetes</taxon>
        <taxon>Kitasatosporales</taxon>
        <taxon>Streptomycetaceae</taxon>
        <taxon>Streptomyces</taxon>
    </lineage>
</organism>
<name>A0ABP6XFX1_9ACTN</name>
<dbReference type="EMBL" id="BAABCE010000011">
    <property type="protein sequence ID" value="GAA3566653.1"/>
    <property type="molecule type" value="Genomic_DNA"/>
</dbReference>
<keyword evidence="1" id="KW-1133">Transmembrane helix</keyword>
<reference evidence="3" key="1">
    <citation type="journal article" date="2019" name="Int. J. Syst. Evol. Microbiol.">
        <title>The Global Catalogue of Microorganisms (GCM) 10K type strain sequencing project: providing services to taxonomists for standard genome sequencing and annotation.</title>
        <authorList>
            <consortium name="The Broad Institute Genomics Platform"/>
            <consortium name="The Broad Institute Genome Sequencing Center for Infectious Disease"/>
            <person name="Wu L."/>
            <person name="Ma J."/>
        </authorList>
    </citation>
    <scope>NUCLEOTIDE SEQUENCE [LARGE SCALE GENOMIC DNA]</scope>
    <source>
        <strain evidence="3">JCM 17656</strain>
    </source>
</reference>
<dbReference type="InterPro" id="IPR025338">
    <property type="entry name" value="DUF4244"/>
</dbReference>
<sequence>MRLRPQADGRGFCDRWDRLRALAGAEAAEVQQFVSTGLNLTGVEMCKAVRARMRALVCRVRAARGDAGMVTSEYAMGIVAAVAFAVVLYKVVTSGEVSEELQAIVKRALDARM</sequence>
<gene>
    <name evidence="2" type="ORF">GCM10022295_55810</name>
</gene>